<evidence type="ECO:0008006" key="3">
    <source>
        <dbReference type="Google" id="ProtNLM"/>
    </source>
</evidence>
<proteinExistence type="predicted"/>
<dbReference type="Proteomes" id="UP000294958">
    <property type="component" value="Unassembled WGS sequence"/>
</dbReference>
<evidence type="ECO:0000313" key="2">
    <source>
        <dbReference type="Proteomes" id="UP000294958"/>
    </source>
</evidence>
<comment type="caution">
    <text evidence="1">The sequence shown here is derived from an EMBL/GenBank/DDBJ whole genome shotgun (WGS) entry which is preliminary data.</text>
</comment>
<dbReference type="InterPro" id="IPR029052">
    <property type="entry name" value="Metallo-depent_PP-like"/>
</dbReference>
<dbReference type="RefSeq" id="WP_198027512.1">
    <property type="nucleotide sequence ID" value="NZ_KK073889.1"/>
</dbReference>
<keyword evidence="2" id="KW-1185">Reference proteome</keyword>
<dbReference type="Gene3D" id="3.60.21.10">
    <property type="match status" value="1"/>
</dbReference>
<protein>
    <recommendedName>
        <fullName evidence="3">Calcineurin-like phosphoesterase family protein</fullName>
    </recommendedName>
</protein>
<sequence>MTYWYTADPHFGNDNIIRFCNRPFRSVGEMDAAIVSNFASRVQADDDLWVVGDFGFGR</sequence>
<name>A0A4R6YIT4_9HYPH</name>
<dbReference type="EMBL" id="SNZF01000004">
    <property type="protein sequence ID" value="TDR36702.1"/>
    <property type="molecule type" value="Genomic_DNA"/>
</dbReference>
<accession>A0A4R6YIT4</accession>
<evidence type="ECO:0000313" key="1">
    <source>
        <dbReference type="EMBL" id="TDR36702.1"/>
    </source>
</evidence>
<dbReference type="AlphaFoldDB" id="A0A4R6YIT4"/>
<gene>
    <name evidence="1" type="ORF">DES43_10412</name>
</gene>
<reference evidence="1 2" key="1">
    <citation type="submission" date="2019-03" db="EMBL/GenBank/DDBJ databases">
        <title>Genomic Encyclopedia of Type Strains, Phase IV (KMG-IV): sequencing the most valuable type-strain genomes for metagenomic binning, comparative biology and taxonomic classification.</title>
        <authorList>
            <person name="Goeker M."/>
        </authorList>
    </citation>
    <scope>NUCLEOTIDE SEQUENCE [LARGE SCALE GENOMIC DNA]</scope>
    <source>
        <strain evidence="1 2">DSM 11603</strain>
    </source>
</reference>
<organism evidence="1 2">
    <name type="scientific">Aquamicrobium defluvii</name>
    <dbReference type="NCBI Taxonomy" id="69279"/>
    <lineage>
        <taxon>Bacteria</taxon>
        <taxon>Pseudomonadati</taxon>
        <taxon>Pseudomonadota</taxon>
        <taxon>Alphaproteobacteria</taxon>
        <taxon>Hyphomicrobiales</taxon>
        <taxon>Phyllobacteriaceae</taxon>
        <taxon>Aquamicrobium</taxon>
    </lineage>
</organism>